<feature type="coiled-coil region" evidence="1">
    <location>
        <begin position="103"/>
        <end position="137"/>
    </location>
</feature>
<reference evidence="3" key="1">
    <citation type="journal article" date="2017" name="Nat. Commun.">
        <title>The North American bullfrog draft genome provides insight into hormonal regulation of long noncoding RNA.</title>
        <authorList>
            <person name="Hammond S.A."/>
            <person name="Warren R.L."/>
            <person name="Vandervalk B.P."/>
            <person name="Kucuk E."/>
            <person name="Khan H."/>
            <person name="Gibb E.A."/>
            <person name="Pandoh P."/>
            <person name="Kirk H."/>
            <person name="Zhao Y."/>
            <person name="Jones M."/>
            <person name="Mungall A.J."/>
            <person name="Coope R."/>
            <person name="Pleasance S."/>
            <person name="Moore R.A."/>
            <person name="Holt R.A."/>
            <person name="Round J.M."/>
            <person name="Ohora S."/>
            <person name="Walle B.V."/>
            <person name="Veldhoen N."/>
            <person name="Helbing C.C."/>
            <person name="Birol I."/>
        </authorList>
    </citation>
    <scope>NUCLEOTIDE SEQUENCE [LARGE SCALE GENOMIC DNA]</scope>
</reference>
<accession>A0A2G9RW13</accession>
<dbReference type="Proteomes" id="UP000228934">
    <property type="component" value="Unassembled WGS sequence"/>
</dbReference>
<keyword evidence="1" id="KW-0175">Coiled coil</keyword>
<dbReference type="AlphaFoldDB" id="A0A2G9RW13"/>
<dbReference type="EMBL" id="KV930538">
    <property type="protein sequence ID" value="PIO31955.1"/>
    <property type="molecule type" value="Genomic_DNA"/>
</dbReference>
<evidence type="ECO:0000313" key="3">
    <source>
        <dbReference type="Proteomes" id="UP000228934"/>
    </source>
</evidence>
<gene>
    <name evidence="2" type="ORF">AB205_0086990</name>
</gene>
<keyword evidence="3" id="KW-1185">Reference proteome</keyword>
<evidence type="ECO:0000313" key="2">
    <source>
        <dbReference type="EMBL" id="PIO31955.1"/>
    </source>
</evidence>
<protein>
    <submittedName>
        <fullName evidence="2">Uncharacterized protein</fullName>
    </submittedName>
</protein>
<evidence type="ECO:0000256" key="1">
    <source>
        <dbReference type="SAM" id="Coils"/>
    </source>
</evidence>
<sequence>MVDGFFEKIEIAKQAVLQELRNLDRQDCEIPSLNGASYSHLSSDDDVPSGLNDCYQEEKMETFMASKIDSVLKEIKKVQNTFENEIQHCDTTKASIDSEFAVLVMDRETLLEKQRNLKELEKDIYRLGQEAEKLDDNLQVAKITLKDPEYEGVTSCQKTITMFFDKLENAQQAALRDLQSLQESEALKTLNNRQRALCKNIEDIQD</sequence>
<proteinExistence type="predicted"/>
<name>A0A2G9RW13_AQUCT</name>
<organism evidence="2 3">
    <name type="scientific">Aquarana catesbeiana</name>
    <name type="common">American bullfrog</name>
    <name type="synonym">Rana catesbeiana</name>
    <dbReference type="NCBI Taxonomy" id="8400"/>
    <lineage>
        <taxon>Eukaryota</taxon>
        <taxon>Metazoa</taxon>
        <taxon>Chordata</taxon>
        <taxon>Craniata</taxon>
        <taxon>Vertebrata</taxon>
        <taxon>Euteleostomi</taxon>
        <taxon>Amphibia</taxon>
        <taxon>Batrachia</taxon>
        <taxon>Anura</taxon>
        <taxon>Neobatrachia</taxon>
        <taxon>Ranoidea</taxon>
        <taxon>Ranidae</taxon>
        <taxon>Aquarana</taxon>
    </lineage>
</organism>